<keyword evidence="2" id="KW-0012">Acyltransferase</keyword>
<dbReference type="CDD" id="cd04301">
    <property type="entry name" value="NAT_SF"/>
    <property type="match status" value="1"/>
</dbReference>
<dbReference type="InterPro" id="IPR016181">
    <property type="entry name" value="Acyl_CoA_acyltransferase"/>
</dbReference>
<keyword evidence="1 4" id="KW-0808">Transferase</keyword>
<evidence type="ECO:0000313" key="5">
    <source>
        <dbReference type="EMBL" id="KGI79902.1"/>
    </source>
</evidence>
<evidence type="ECO:0000256" key="2">
    <source>
        <dbReference type="ARBA" id="ARBA00023315"/>
    </source>
</evidence>
<dbReference type="EMBL" id="CP022752">
    <property type="protein sequence ID" value="ASU77920.1"/>
    <property type="molecule type" value="Genomic_DNA"/>
</dbReference>
<dbReference type="OrthoDB" id="3572254at2"/>
<proteinExistence type="predicted"/>
<reference evidence="5 6" key="1">
    <citation type="journal article" date="2014" name="PLoS ONE">
        <title>Identification and Characterization of a New Erythromycin Biosynthetic Gene Cluster in Actinopolyspora erythraea YIM90600, a Novel Erythronolide-Producing Halophilic Actinomycete Isolated from Salt Field.</title>
        <authorList>
            <person name="Chen D."/>
            <person name="Feng J."/>
            <person name="Huang L."/>
            <person name="Zhang Q."/>
            <person name="Wu J."/>
            <person name="Zhu X."/>
            <person name="Duan Y."/>
            <person name="Xu Z."/>
        </authorList>
    </citation>
    <scope>NUCLEOTIDE SEQUENCE [LARGE SCALE GENOMIC DNA]</scope>
    <source>
        <strain evidence="5 6">YIM90600</strain>
    </source>
</reference>
<protein>
    <submittedName>
        <fullName evidence="4">GNAT family N-acetyltransferase</fullName>
    </submittedName>
</protein>
<accession>A0A099D266</accession>
<dbReference type="Proteomes" id="UP000215043">
    <property type="component" value="Chromosome"/>
</dbReference>
<dbReference type="Pfam" id="PF00583">
    <property type="entry name" value="Acetyltransf_1"/>
    <property type="match status" value="1"/>
</dbReference>
<evidence type="ECO:0000313" key="6">
    <source>
        <dbReference type="Proteomes" id="UP000029737"/>
    </source>
</evidence>
<evidence type="ECO:0000313" key="4">
    <source>
        <dbReference type="EMBL" id="ASU77920.1"/>
    </source>
</evidence>
<dbReference type="PROSITE" id="PS51186">
    <property type="entry name" value="GNAT"/>
    <property type="match status" value="1"/>
</dbReference>
<evidence type="ECO:0000313" key="7">
    <source>
        <dbReference type="Proteomes" id="UP000215043"/>
    </source>
</evidence>
<dbReference type="InterPro" id="IPR000182">
    <property type="entry name" value="GNAT_dom"/>
</dbReference>
<dbReference type="eggNOG" id="COG1247">
    <property type="taxonomic scope" value="Bacteria"/>
</dbReference>
<sequence length="178" mass="19575">MTEAEFISGPHRVDQPHPELAQALADLLGRVTVSGGATGFTADTELETLTATARAIVDDTSTRPKRRHVLTAGKQHTLAGAVVLRPGEFPVEQHRAELEWLLVDPQVVERGIGAQLLDAAESHARALGLTRLELRMRSEPDAEGFYTGRGWVERGRWPASLLVGEGEQRDEVWLTREL</sequence>
<dbReference type="GO" id="GO:0016747">
    <property type="term" value="F:acyltransferase activity, transferring groups other than amino-acyl groups"/>
    <property type="evidence" value="ECO:0007669"/>
    <property type="project" value="InterPro"/>
</dbReference>
<feature type="domain" description="N-acetyltransferase" evidence="3">
    <location>
        <begin position="26"/>
        <end position="178"/>
    </location>
</feature>
<dbReference type="PANTHER" id="PTHR43877">
    <property type="entry name" value="AMINOALKYLPHOSPHONATE N-ACETYLTRANSFERASE-RELATED-RELATED"/>
    <property type="match status" value="1"/>
</dbReference>
<dbReference type="RefSeq" id="WP_043577236.1">
    <property type="nucleotide sequence ID" value="NZ_CP022752.1"/>
</dbReference>
<dbReference type="Gene3D" id="3.40.630.30">
    <property type="match status" value="1"/>
</dbReference>
<evidence type="ECO:0000256" key="1">
    <source>
        <dbReference type="ARBA" id="ARBA00022679"/>
    </source>
</evidence>
<evidence type="ECO:0000259" key="3">
    <source>
        <dbReference type="PROSITE" id="PS51186"/>
    </source>
</evidence>
<dbReference type="SUPFAM" id="SSF55729">
    <property type="entry name" value="Acyl-CoA N-acyltransferases (Nat)"/>
    <property type="match status" value="1"/>
</dbReference>
<organism evidence="4 7">
    <name type="scientific">Actinopolyspora erythraea</name>
    <dbReference type="NCBI Taxonomy" id="414996"/>
    <lineage>
        <taxon>Bacteria</taxon>
        <taxon>Bacillati</taxon>
        <taxon>Actinomycetota</taxon>
        <taxon>Actinomycetes</taxon>
        <taxon>Actinopolysporales</taxon>
        <taxon>Actinopolysporaceae</taxon>
        <taxon>Actinopolyspora</taxon>
    </lineage>
</organism>
<dbReference type="KEGG" id="aey:CDG81_05880"/>
<dbReference type="HOGENOM" id="CLU_077728_2_1_11"/>
<dbReference type="Proteomes" id="UP000029737">
    <property type="component" value="Unassembled WGS sequence"/>
</dbReference>
<dbReference type="AlphaFoldDB" id="A0A099D266"/>
<name>A0A099D266_9ACTN</name>
<dbReference type="InterPro" id="IPR050832">
    <property type="entry name" value="Bact_Acetyltransf"/>
</dbReference>
<keyword evidence="6" id="KW-1185">Reference proteome</keyword>
<dbReference type="EMBL" id="JPMV01000038">
    <property type="protein sequence ID" value="KGI79902.1"/>
    <property type="molecule type" value="Genomic_DNA"/>
</dbReference>
<gene>
    <name evidence="4" type="ORF">CDG81_05880</name>
    <name evidence="5" type="ORF">IL38_20885</name>
</gene>
<reference evidence="4 7" key="2">
    <citation type="submission" date="2017-08" db="EMBL/GenBank/DDBJ databases">
        <title>The complete genome sequence of moderately halophilic actinomycete Actinopolyspora erythraea YIM 90600, the producer of novel erythromycin, novel actinopolysporins A-C and tubercidin.</title>
        <authorList>
            <person name="Yin M."/>
            <person name="Tang S."/>
        </authorList>
    </citation>
    <scope>NUCLEOTIDE SEQUENCE [LARGE SCALE GENOMIC DNA]</scope>
    <source>
        <strain evidence="4 7">YIM 90600</strain>
    </source>
</reference>